<sequence>MIDFEQTIQRIRQTISPTLKKKKLLDKDVAIALNLDPQYYAVIKRRKKIPYSAIAHFCQTNKVNMTWILLNEKPQYLT</sequence>
<evidence type="ECO:0000313" key="1">
    <source>
        <dbReference type="EMBL" id="CAA6812139.1"/>
    </source>
</evidence>
<gene>
    <name evidence="1" type="ORF">HELGO_WM253</name>
</gene>
<dbReference type="GO" id="GO:0003677">
    <property type="term" value="F:DNA binding"/>
    <property type="evidence" value="ECO:0007669"/>
    <property type="project" value="InterPro"/>
</dbReference>
<accession>A0A6S6SUC8</accession>
<dbReference type="AlphaFoldDB" id="A0A6S6SUC8"/>
<proteinExistence type="predicted"/>
<reference evidence="1" key="1">
    <citation type="submission" date="2020-01" db="EMBL/GenBank/DDBJ databases">
        <authorList>
            <person name="Meier V. D."/>
            <person name="Meier V D."/>
        </authorList>
    </citation>
    <scope>NUCLEOTIDE SEQUENCE</scope>
    <source>
        <strain evidence="1">HLG_WM_MAG_01</strain>
    </source>
</reference>
<dbReference type="EMBL" id="CACVAS010000058">
    <property type="protein sequence ID" value="CAA6812139.1"/>
    <property type="molecule type" value="Genomic_DNA"/>
</dbReference>
<organism evidence="1">
    <name type="scientific">uncultured Sulfurovum sp</name>
    <dbReference type="NCBI Taxonomy" id="269237"/>
    <lineage>
        <taxon>Bacteria</taxon>
        <taxon>Pseudomonadati</taxon>
        <taxon>Campylobacterota</taxon>
        <taxon>Epsilonproteobacteria</taxon>
        <taxon>Campylobacterales</taxon>
        <taxon>Sulfurovaceae</taxon>
        <taxon>Sulfurovum</taxon>
        <taxon>environmental samples</taxon>
    </lineage>
</organism>
<dbReference type="InterPro" id="IPR010982">
    <property type="entry name" value="Lambda_DNA-bd_dom_sf"/>
</dbReference>
<dbReference type="Gene3D" id="1.10.260.40">
    <property type="entry name" value="lambda repressor-like DNA-binding domains"/>
    <property type="match status" value="1"/>
</dbReference>
<protein>
    <submittedName>
        <fullName evidence="1">Uncharacterized protein</fullName>
    </submittedName>
</protein>
<name>A0A6S6SUC8_9BACT</name>